<keyword evidence="3" id="KW-0813">Transport</keyword>
<gene>
    <name evidence="6" type="ORF">LSINAPIS_LOCUS14</name>
</gene>
<dbReference type="GO" id="GO:0006606">
    <property type="term" value="P:protein import into nucleus"/>
    <property type="evidence" value="ECO:0007669"/>
    <property type="project" value="TreeGrafter"/>
</dbReference>
<keyword evidence="7" id="KW-1185">Reference proteome</keyword>
<dbReference type="Proteomes" id="UP000324832">
    <property type="component" value="Unassembled WGS sequence"/>
</dbReference>
<evidence type="ECO:0000256" key="2">
    <source>
        <dbReference type="ARBA" id="ARBA00022490"/>
    </source>
</evidence>
<sequence length="302" mass="34365">MVLQCSGKIDNCLPSFVELVLNRITRKVNTTELRTMLLQVLIAILYCNPHLLFTILMQLQESVPNASITQHFIKQWIHDTDSLMGIHDRKLSVLGICTLLEMGPQRPNLDEVLPKLLPSCLMLFDGLKRAYEARAEADDDSSSDEEDEEDDEEVLSTDDDDFDQTNNEYLENLSRMTEKKCAEQDITVTSKFEYESDEVSDEDYEPEETAIECFTTVLDEKDCQVDEYINFKKTLSALSTSEPALYHALTSVLTEEQKKQLNAVFVLADQRKAQQDSKRIEQSGGYSFTVPAQIPTTFKFGS</sequence>
<dbReference type="Pfam" id="PF25758">
    <property type="entry name" value="TPR_IPO11"/>
    <property type="match status" value="1"/>
</dbReference>
<name>A0A5E4PJX0_9NEOP</name>
<dbReference type="AlphaFoldDB" id="A0A5E4PJX0"/>
<keyword evidence="2" id="KW-0963">Cytoplasm</keyword>
<evidence type="ECO:0000313" key="7">
    <source>
        <dbReference type="Proteomes" id="UP000324832"/>
    </source>
</evidence>
<feature type="compositionally biased region" description="Acidic residues" evidence="4">
    <location>
        <begin position="137"/>
        <end position="163"/>
    </location>
</feature>
<proteinExistence type="predicted"/>
<dbReference type="InterPro" id="IPR058669">
    <property type="entry name" value="TPR_IPO7/11-like"/>
</dbReference>
<dbReference type="PANTHER" id="PTHR10997">
    <property type="entry name" value="IMPORTIN-7, 8, 11"/>
    <property type="match status" value="1"/>
</dbReference>
<comment type="subcellular location">
    <subcellularLocation>
        <location evidence="1">Cytoplasm</location>
    </subcellularLocation>
</comment>
<dbReference type="SUPFAM" id="SSF48371">
    <property type="entry name" value="ARM repeat"/>
    <property type="match status" value="1"/>
</dbReference>
<evidence type="ECO:0000313" key="6">
    <source>
        <dbReference type="EMBL" id="VVC86131.1"/>
    </source>
</evidence>
<accession>A0A5E4PJX0</accession>
<dbReference type="GO" id="GO:0005635">
    <property type="term" value="C:nuclear envelope"/>
    <property type="evidence" value="ECO:0007669"/>
    <property type="project" value="TreeGrafter"/>
</dbReference>
<dbReference type="InterPro" id="IPR011989">
    <property type="entry name" value="ARM-like"/>
</dbReference>
<evidence type="ECO:0000256" key="1">
    <source>
        <dbReference type="ARBA" id="ARBA00004496"/>
    </source>
</evidence>
<evidence type="ECO:0000259" key="5">
    <source>
        <dbReference type="Pfam" id="PF25758"/>
    </source>
</evidence>
<dbReference type="Gene3D" id="1.25.10.10">
    <property type="entry name" value="Leucine-rich Repeat Variant"/>
    <property type="match status" value="1"/>
</dbReference>
<organism evidence="6 7">
    <name type="scientific">Leptidea sinapis</name>
    <dbReference type="NCBI Taxonomy" id="189913"/>
    <lineage>
        <taxon>Eukaryota</taxon>
        <taxon>Metazoa</taxon>
        <taxon>Ecdysozoa</taxon>
        <taxon>Arthropoda</taxon>
        <taxon>Hexapoda</taxon>
        <taxon>Insecta</taxon>
        <taxon>Pterygota</taxon>
        <taxon>Neoptera</taxon>
        <taxon>Endopterygota</taxon>
        <taxon>Lepidoptera</taxon>
        <taxon>Glossata</taxon>
        <taxon>Ditrysia</taxon>
        <taxon>Papilionoidea</taxon>
        <taxon>Pieridae</taxon>
        <taxon>Dismorphiinae</taxon>
        <taxon>Leptidea</taxon>
    </lineage>
</organism>
<dbReference type="GO" id="GO:0005829">
    <property type="term" value="C:cytosol"/>
    <property type="evidence" value="ECO:0007669"/>
    <property type="project" value="TreeGrafter"/>
</dbReference>
<keyword evidence="3" id="KW-0653">Protein transport</keyword>
<dbReference type="PANTHER" id="PTHR10997:SF18">
    <property type="entry name" value="D-IMPORTIN 7_RANBP7"/>
    <property type="match status" value="1"/>
</dbReference>
<protein>
    <recommendedName>
        <fullName evidence="5">Importin-7/11-like TPR repeats domain-containing protein</fullName>
    </recommendedName>
</protein>
<reference evidence="6 7" key="1">
    <citation type="submission" date="2017-07" db="EMBL/GenBank/DDBJ databases">
        <authorList>
            <person name="Talla V."/>
            <person name="Backstrom N."/>
        </authorList>
    </citation>
    <scope>NUCLEOTIDE SEQUENCE [LARGE SCALE GENOMIC DNA]</scope>
</reference>
<feature type="region of interest" description="Disordered" evidence="4">
    <location>
        <begin position="134"/>
        <end position="165"/>
    </location>
</feature>
<dbReference type="InterPro" id="IPR016024">
    <property type="entry name" value="ARM-type_fold"/>
</dbReference>
<dbReference type="EMBL" id="FZQP02000002">
    <property type="protein sequence ID" value="VVC86131.1"/>
    <property type="molecule type" value="Genomic_DNA"/>
</dbReference>
<evidence type="ECO:0000256" key="3">
    <source>
        <dbReference type="ARBA" id="ARBA00022927"/>
    </source>
</evidence>
<evidence type="ECO:0000256" key="4">
    <source>
        <dbReference type="SAM" id="MobiDB-lite"/>
    </source>
</evidence>
<feature type="domain" description="Importin-7/11-like TPR repeats" evidence="5">
    <location>
        <begin position="20"/>
        <end position="171"/>
    </location>
</feature>